<reference evidence="3" key="1">
    <citation type="journal article" date="2019" name="Curr. Biol.">
        <title>Genome Sequence of Striga asiatica Provides Insight into the Evolution of Plant Parasitism.</title>
        <authorList>
            <person name="Yoshida S."/>
            <person name="Kim S."/>
            <person name="Wafula E.K."/>
            <person name="Tanskanen J."/>
            <person name="Kim Y.M."/>
            <person name="Honaas L."/>
            <person name="Yang Z."/>
            <person name="Spallek T."/>
            <person name="Conn C.E."/>
            <person name="Ichihashi Y."/>
            <person name="Cheong K."/>
            <person name="Cui S."/>
            <person name="Der J.P."/>
            <person name="Gundlach H."/>
            <person name="Jiao Y."/>
            <person name="Hori C."/>
            <person name="Ishida J.K."/>
            <person name="Kasahara H."/>
            <person name="Kiba T."/>
            <person name="Kim M.S."/>
            <person name="Koo N."/>
            <person name="Laohavisit A."/>
            <person name="Lee Y.H."/>
            <person name="Lumba S."/>
            <person name="McCourt P."/>
            <person name="Mortimer J.C."/>
            <person name="Mutuku J.M."/>
            <person name="Nomura T."/>
            <person name="Sasaki-Sekimoto Y."/>
            <person name="Seto Y."/>
            <person name="Wang Y."/>
            <person name="Wakatake T."/>
            <person name="Sakakibara H."/>
            <person name="Demura T."/>
            <person name="Yamaguchi S."/>
            <person name="Yoneyama K."/>
            <person name="Manabe R.I."/>
            <person name="Nelson D.C."/>
            <person name="Schulman A.H."/>
            <person name="Timko M.P."/>
            <person name="dePamphilis C.W."/>
            <person name="Choi D."/>
            <person name="Shirasu K."/>
        </authorList>
    </citation>
    <scope>NUCLEOTIDE SEQUENCE [LARGE SCALE GENOMIC DNA]</scope>
    <source>
        <strain evidence="3">cv. UVA1</strain>
    </source>
</reference>
<feature type="region of interest" description="Disordered" evidence="1">
    <location>
        <begin position="1"/>
        <end position="61"/>
    </location>
</feature>
<dbReference type="GO" id="GO:0008168">
    <property type="term" value="F:methyltransferase activity"/>
    <property type="evidence" value="ECO:0007669"/>
    <property type="project" value="UniProtKB-KW"/>
</dbReference>
<protein>
    <submittedName>
        <fullName evidence="2">Ribosomal RNA large subunit methyltransferase H</fullName>
    </submittedName>
</protein>
<feature type="non-terminal residue" evidence="2">
    <location>
        <position position="149"/>
    </location>
</feature>
<dbReference type="AlphaFoldDB" id="A0A5A7PBL5"/>
<gene>
    <name evidence="2" type="ORF">STAS_06009</name>
</gene>
<evidence type="ECO:0000313" key="3">
    <source>
        <dbReference type="Proteomes" id="UP000325081"/>
    </source>
</evidence>
<dbReference type="Proteomes" id="UP000325081">
    <property type="component" value="Unassembled WGS sequence"/>
</dbReference>
<feature type="compositionally biased region" description="Basic and acidic residues" evidence="1">
    <location>
        <begin position="27"/>
        <end position="46"/>
    </location>
</feature>
<name>A0A5A7PBL5_STRAF</name>
<proteinExistence type="predicted"/>
<sequence>MSLIRGRQLRRKAEIGQQIPAIWRGHPAAEKNPDRDPASVTRHEPPTAEPEPGSSPSESRPLFLRLKEARPSRRSALPNMMMEMIIRASPQYKKILAELKKKEADEKKRQRTLMKLNLFLIDFEKYGVRLANQIIQRLGMDPDYDMKVH</sequence>
<keyword evidence="2" id="KW-0489">Methyltransferase</keyword>
<dbReference type="EMBL" id="BKCP01004295">
    <property type="protein sequence ID" value="GER30090.1"/>
    <property type="molecule type" value="Genomic_DNA"/>
</dbReference>
<evidence type="ECO:0000256" key="1">
    <source>
        <dbReference type="SAM" id="MobiDB-lite"/>
    </source>
</evidence>
<dbReference type="GO" id="GO:0032259">
    <property type="term" value="P:methylation"/>
    <property type="evidence" value="ECO:0007669"/>
    <property type="project" value="UniProtKB-KW"/>
</dbReference>
<keyword evidence="2" id="KW-0808">Transferase</keyword>
<feature type="compositionally biased region" description="Low complexity" evidence="1">
    <location>
        <begin position="50"/>
        <end position="61"/>
    </location>
</feature>
<accession>A0A5A7PBL5</accession>
<evidence type="ECO:0000313" key="2">
    <source>
        <dbReference type="EMBL" id="GER30090.1"/>
    </source>
</evidence>
<comment type="caution">
    <text evidence="2">The sequence shown here is derived from an EMBL/GenBank/DDBJ whole genome shotgun (WGS) entry which is preliminary data.</text>
</comment>
<keyword evidence="3" id="KW-1185">Reference proteome</keyword>
<organism evidence="2 3">
    <name type="scientific">Striga asiatica</name>
    <name type="common">Asiatic witchweed</name>
    <name type="synonym">Buchnera asiatica</name>
    <dbReference type="NCBI Taxonomy" id="4170"/>
    <lineage>
        <taxon>Eukaryota</taxon>
        <taxon>Viridiplantae</taxon>
        <taxon>Streptophyta</taxon>
        <taxon>Embryophyta</taxon>
        <taxon>Tracheophyta</taxon>
        <taxon>Spermatophyta</taxon>
        <taxon>Magnoliopsida</taxon>
        <taxon>eudicotyledons</taxon>
        <taxon>Gunneridae</taxon>
        <taxon>Pentapetalae</taxon>
        <taxon>asterids</taxon>
        <taxon>lamiids</taxon>
        <taxon>Lamiales</taxon>
        <taxon>Orobanchaceae</taxon>
        <taxon>Buchnereae</taxon>
        <taxon>Striga</taxon>
    </lineage>
</organism>